<dbReference type="InterPro" id="IPR012340">
    <property type="entry name" value="NA-bd_OB-fold"/>
</dbReference>
<dbReference type="Gene3D" id="1.10.340.20">
    <property type="entry name" value="Apc36109-like domain"/>
    <property type="match status" value="1"/>
</dbReference>
<accession>A0A935T8X8</accession>
<reference evidence="1 2" key="1">
    <citation type="submission" date="2020-10" db="EMBL/GenBank/DDBJ databases">
        <title>Connecting structure to function with the recovery of over 1000 high-quality activated sludge metagenome-assembled genomes encoding full-length rRNA genes using long-read sequencing.</title>
        <authorList>
            <person name="Singleton C.M."/>
            <person name="Petriglieri F."/>
            <person name="Kristensen J.M."/>
            <person name="Kirkegaard R.H."/>
            <person name="Michaelsen T.Y."/>
            <person name="Andersen M.H."/>
            <person name="Karst S.M."/>
            <person name="Dueholm M.S."/>
            <person name="Nielsen P.H."/>
            <person name="Albertsen M."/>
        </authorList>
    </citation>
    <scope>NUCLEOTIDE SEQUENCE [LARGE SCALE GENOMIC DNA]</scope>
    <source>
        <strain evidence="1">Fred_18-Q3-R57-64_BAT3C.720</strain>
    </source>
</reference>
<dbReference type="InterPro" id="IPR023162">
    <property type="entry name" value="Apc36109-like_dom_sf"/>
</dbReference>
<dbReference type="Proteomes" id="UP000706151">
    <property type="component" value="Unassembled WGS sequence"/>
</dbReference>
<organism evidence="1 2">
    <name type="scientific">Candidatus Accumulibacter affinis</name>
    <dbReference type="NCBI Taxonomy" id="2954384"/>
    <lineage>
        <taxon>Bacteria</taxon>
        <taxon>Pseudomonadati</taxon>
        <taxon>Pseudomonadota</taxon>
        <taxon>Betaproteobacteria</taxon>
        <taxon>Candidatus Accumulibacter</taxon>
    </lineage>
</organism>
<comment type="caution">
    <text evidence="1">The sequence shown here is derived from an EMBL/GenBank/DDBJ whole genome shotgun (WGS) entry which is preliminary data.</text>
</comment>
<evidence type="ECO:0000313" key="1">
    <source>
        <dbReference type="EMBL" id="MBK7953524.1"/>
    </source>
</evidence>
<dbReference type="SUPFAM" id="SSF50249">
    <property type="entry name" value="Nucleic acid-binding proteins"/>
    <property type="match status" value="1"/>
</dbReference>
<proteinExistence type="predicted"/>
<sequence length="186" mass="21207">MNEEQVDAVAKVLAKWNPLGTAAKEVPDLAGYRIEAGDIIFGLKIRGRSLKAEQFVADVLNQAFDLSLDAQSCTPHAKEIVAILRQKGPELHMDTSMNGDYRSGTVQIYDDKAGYGYISPDEPQDKSDRLLVHRRSLRNPDTLLQQANRVIYKAEHDSKKLEEAARLYERGMWRRENCQEYPKRFL</sequence>
<dbReference type="EMBL" id="JADJOT010000006">
    <property type="protein sequence ID" value="MBK7953524.1"/>
    <property type="molecule type" value="Genomic_DNA"/>
</dbReference>
<dbReference type="Gene3D" id="2.40.50.140">
    <property type="entry name" value="Nucleic acid-binding proteins"/>
    <property type="match status" value="1"/>
</dbReference>
<evidence type="ECO:0000313" key="2">
    <source>
        <dbReference type="Proteomes" id="UP000706151"/>
    </source>
</evidence>
<gene>
    <name evidence="1" type="ORF">IPK02_05875</name>
</gene>
<protein>
    <submittedName>
        <fullName evidence="1">Cold shock domain-containing protein</fullName>
    </submittedName>
</protein>
<dbReference type="AlphaFoldDB" id="A0A935T8X8"/>
<name>A0A935T8X8_9PROT</name>